<dbReference type="AlphaFoldDB" id="A0AAU9VXZ9"/>
<evidence type="ECO:0000313" key="1">
    <source>
        <dbReference type="EMBL" id="CAH3042220.1"/>
    </source>
</evidence>
<name>A0AAU9VXZ9_9CNID</name>
<accession>A0AAU9VXZ9</accession>
<dbReference type="CDD" id="cd00303">
    <property type="entry name" value="retropepsin_like"/>
    <property type="match status" value="1"/>
</dbReference>
<keyword evidence="2" id="KW-1185">Reference proteome</keyword>
<organism evidence="1 2">
    <name type="scientific">Pocillopora meandrina</name>
    <dbReference type="NCBI Taxonomy" id="46732"/>
    <lineage>
        <taxon>Eukaryota</taxon>
        <taxon>Metazoa</taxon>
        <taxon>Cnidaria</taxon>
        <taxon>Anthozoa</taxon>
        <taxon>Hexacorallia</taxon>
        <taxon>Scleractinia</taxon>
        <taxon>Astrocoeniina</taxon>
        <taxon>Pocilloporidae</taxon>
        <taxon>Pocillopora</taxon>
    </lineage>
</organism>
<proteinExistence type="predicted"/>
<dbReference type="Proteomes" id="UP001159428">
    <property type="component" value="Unassembled WGS sequence"/>
</dbReference>
<sequence>MYSFIDSSRSKYMIQPQLRSGQTSNWIEVTMHIDSVSEANCLRMEDFIKIQNRPDLKKTRAILKAYNGERVFSKGEIYLDIQIGGKITRAKFLVIDDAPSSLLSGKMCEELELLSIKRGLFVNSVSNVKGLTKDDILQEHNDVFTGLWYIGNYKIELTDRSSTETRCA</sequence>
<dbReference type="EMBL" id="CALNXJ010000006">
    <property type="protein sequence ID" value="CAH3042220.1"/>
    <property type="molecule type" value="Genomic_DNA"/>
</dbReference>
<protein>
    <submittedName>
        <fullName evidence="1">Uncharacterized protein</fullName>
    </submittedName>
</protein>
<comment type="caution">
    <text evidence="1">The sequence shown here is derived from an EMBL/GenBank/DDBJ whole genome shotgun (WGS) entry which is preliminary data.</text>
</comment>
<reference evidence="1 2" key="1">
    <citation type="submission" date="2022-05" db="EMBL/GenBank/DDBJ databases">
        <authorList>
            <consortium name="Genoscope - CEA"/>
            <person name="William W."/>
        </authorList>
    </citation>
    <scope>NUCLEOTIDE SEQUENCE [LARGE SCALE GENOMIC DNA]</scope>
</reference>
<gene>
    <name evidence="1" type="ORF">PMEA_00028701</name>
</gene>
<evidence type="ECO:0000313" key="2">
    <source>
        <dbReference type="Proteomes" id="UP001159428"/>
    </source>
</evidence>